<accession>A0A3E0VC70</accession>
<dbReference type="CDD" id="cd04770">
    <property type="entry name" value="HTH_HMRTR"/>
    <property type="match status" value="1"/>
</dbReference>
<gene>
    <name evidence="5" type="ORF">B7R54_19150</name>
</gene>
<dbReference type="Proteomes" id="UP000256486">
    <property type="component" value="Unassembled WGS sequence"/>
</dbReference>
<dbReference type="RefSeq" id="WP_116416868.1">
    <property type="nucleotide sequence ID" value="NZ_NBWZ01000002.1"/>
</dbReference>
<sequence length="136" mass="14899">MRIGNLAHATGVSAQTIRFYERQGLLPSPDRETNGYRQYNAAAATRLRFIRASQTAGLTLTDIGSVLALRQAGEVPCEHVTALLTGKLEDVRTRQRELALLETELENALDASRQLDPADCTASSVCQIIVKPHTRP</sequence>
<evidence type="ECO:0000256" key="2">
    <source>
        <dbReference type="ARBA" id="ARBA00023125"/>
    </source>
</evidence>
<protein>
    <submittedName>
        <fullName evidence="5">Heavy metal-responsive transcriptional regulator</fullName>
    </submittedName>
</protein>
<dbReference type="Gene3D" id="1.10.1660.10">
    <property type="match status" value="1"/>
</dbReference>
<dbReference type="GO" id="GO:0003677">
    <property type="term" value="F:DNA binding"/>
    <property type="evidence" value="ECO:0007669"/>
    <property type="project" value="UniProtKB-KW"/>
</dbReference>
<reference evidence="5 6" key="1">
    <citation type="submission" date="2017-04" db="EMBL/GenBank/DDBJ databases">
        <title>Comparative genome analysis of Subtercola boreus.</title>
        <authorList>
            <person name="Cho Y.-J."/>
            <person name="Cho A."/>
            <person name="Kim O.-S."/>
            <person name="Lee J.-I."/>
        </authorList>
    </citation>
    <scope>NUCLEOTIDE SEQUENCE [LARGE SCALE GENOMIC DNA]</scope>
    <source>
        <strain evidence="5 6">K300</strain>
    </source>
</reference>
<dbReference type="InterPro" id="IPR000551">
    <property type="entry name" value="MerR-type_HTH_dom"/>
</dbReference>
<name>A0A3E0VC70_9MICO</name>
<dbReference type="PANTHER" id="PTHR30204">
    <property type="entry name" value="REDOX-CYCLING DRUG-SENSING TRANSCRIPTIONAL ACTIVATOR SOXR"/>
    <property type="match status" value="1"/>
</dbReference>
<evidence type="ECO:0000256" key="1">
    <source>
        <dbReference type="ARBA" id="ARBA00023015"/>
    </source>
</evidence>
<dbReference type="InterPro" id="IPR047057">
    <property type="entry name" value="MerR_fam"/>
</dbReference>
<proteinExistence type="predicted"/>
<keyword evidence="6" id="KW-1185">Reference proteome</keyword>
<dbReference type="Pfam" id="PF13411">
    <property type="entry name" value="MerR_1"/>
    <property type="match status" value="1"/>
</dbReference>
<evidence type="ECO:0000313" key="6">
    <source>
        <dbReference type="Proteomes" id="UP000256486"/>
    </source>
</evidence>
<dbReference type="AlphaFoldDB" id="A0A3E0VC70"/>
<keyword evidence="1" id="KW-0805">Transcription regulation</keyword>
<feature type="domain" description="HTH merR-type" evidence="4">
    <location>
        <begin position="1"/>
        <end position="69"/>
    </location>
</feature>
<organism evidence="5 6">
    <name type="scientific">Subtercola boreus</name>
    <dbReference type="NCBI Taxonomy" id="120213"/>
    <lineage>
        <taxon>Bacteria</taxon>
        <taxon>Bacillati</taxon>
        <taxon>Actinomycetota</taxon>
        <taxon>Actinomycetes</taxon>
        <taxon>Micrococcales</taxon>
        <taxon>Microbacteriaceae</taxon>
        <taxon>Subtercola</taxon>
    </lineage>
</organism>
<dbReference type="InterPro" id="IPR009061">
    <property type="entry name" value="DNA-bd_dom_put_sf"/>
</dbReference>
<dbReference type="OrthoDB" id="9802039at2"/>
<dbReference type="SMART" id="SM00422">
    <property type="entry name" value="HTH_MERR"/>
    <property type="match status" value="1"/>
</dbReference>
<dbReference type="PROSITE" id="PS00552">
    <property type="entry name" value="HTH_MERR_1"/>
    <property type="match status" value="1"/>
</dbReference>
<keyword evidence="3" id="KW-0804">Transcription</keyword>
<dbReference type="SUPFAM" id="SSF46955">
    <property type="entry name" value="Putative DNA-binding domain"/>
    <property type="match status" value="1"/>
</dbReference>
<dbReference type="PRINTS" id="PR00040">
    <property type="entry name" value="HTHMERR"/>
</dbReference>
<evidence type="ECO:0000256" key="3">
    <source>
        <dbReference type="ARBA" id="ARBA00023163"/>
    </source>
</evidence>
<comment type="caution">
    <text evidence="5">The sequence shown here is derived from an EMBL/GenBank/DDBJ whole genome shotgun (WGS) entry which is preliminary data.</text>
</comment>
<dbReference type="PROSITE" id="PS50937">
    <property type="entry name" value="HTH_MERR_2"/>
    <property type="match status" value="1"/>
</dbReference>
<dbReference type="GO" id="GO:0003700">
    <property type="term" value="F:DNA-binding transcription factor activity"/>
    <property type="evidence" value="ECO:0007669"/>
    <property type="project" value="InterPro"/>
</dbReference>
<dbReference type="EMBL" id="NBWZ01000002">
    <property type="protein sequence ID" value="RFA06487.1"/>
    <property type="molecule type" value="Genomic_DNA"/>
</dbReference>
<dbReference type="PANTHER" id="PTHR30204:SF94">
    <property type="entry name" value="HEAVY METAL-DEPENDENT TRANSCRIPTIONAL REGULATOR HI_0293-RELATED"/>
    <property type="match status" value="1"/>
</dbReference>
<evidence type="ECO:0000313" key="5">
    <source>
        <dbReference type="EMBL" id="RFA06487.1"/>
    </source>
</evidence>
<keyword evidence="2" id="KW-0238">DNA-binding</keyword>
<evidence type="ECO:0000259" key="4">
    <source>
        <dbReference type="PROSITE" id="PS50937"/>
    </source>
</evidence>